<dbReference type="InterPro" id="IPR002885">
    <property type="entry name" value="PPR_rpt"/>
</dbReference>
<proteinExistence type="predicted"/>
<protein>
    <recommendedName>
        <fullName evidence="3">Pentatricopeptide (PPR) repeat-containing protein</fullName>
    </recommendedName>
</protein>
<organism evidence="1 2">
    <name type="scientific">Galdieria yellowstonensis</name>
    <dbReference type="NCBI Taxonomy" id="3028027"/>
    <lineage>
        <taxon>Eukaryota</taxon>
        <taxon>Rhodophyta</taxon>
        <taxon>Bangiophyceae</taxon>
        <taxon>Galdieriales</taxon>
        <taxon>Galdieriaceae</taxon>
        <taxon>Galdieria</taxon>
    </lineage>
</organism>
<dbReference type="PANTHER" id="PTHR47934">
    <property type="entry name" value="PENTATRICOPEPTIDE REPEAT-CONTAINING PROTEIN PET309, MITOCHONDRIAL"/>
    <property type="match status" value="1"/>
</dbReference>
<evidence type="ECO:0000313" key="1">
    <source>
        <dbReference type="EMBL" id="KAK4528825.1"/>
    </source>
</evidence>
<dbReference type="AlphaFoldDB" id="A0AAV9IN25"/>
<keyword evidence="2" id="KW-1185">Reference proteome</keyword>
<accession>A0AAV9IN25</accession>
<reference evidence="1 2" key="1">
    <citation type="submission" date="2022-07" db="EMBL/GenBank/DDBJ databases">
        <title>Genome-wide signatures of adaptation to extreme environments.</title>
        <authorList>
            <person name="Cho C.H."/>
            <person name="Yoon H.S."/>
        </authorList>
    </citation>
    <scope>NUCLEOTIDE SEQUENCE [LARGE SCALE GENOMIC DNA]</scope>
    <source>
        <strain evidence="1 2">108.79 E11</strain>
    </source>
</reference>
<sequence length="676" mass="77977">MCSDMCVLLNMSYPRFILRCLPSFPCRVSTAVPLWNRAVVPSCTVHRNRAKSRHGWWETSPLYSTFSFYRRSCTVSEQSSSSNSIEQSLSSTHSLKELSLEQLLQHLSCQELYSDERDVPIPPVTRQLLGRKAGSKWTSMGSLSDDIHRWFESHPRTSESYATLLKLLGLLGQTELIEMYLEEMRSQNIAITESVIAAAASSFALCHQFDEVKKLLLVVKKEGIVPSQSLLSITVLSLLRAGYFEDAIRVLITGKFEDMEWNNLPSSNSNDNTFCMESEETFSEALERIPDGYDIVTWTCLLKGLFDKGRYSFCLVAFEHLLSRKIELDSVAMDVVIQSCDKLRLVSRALEIHQLLKTTYPSTLNSAIYASLISCAASCADYRAAERFYEDAVCKRIPLTYRAYYHLLRVYGRTGEYQKAICVYHSLRFLPRSSLPSVHDWFLVFLSLRVAVQKVRNRYVSHPCESCACALENIRIQVNDIADALLEQGRLLSGQAKHLYGVMERYFNIKMQVEKWDDALQVLKSISVDPNLPVHWQSTRFRLFVSWSRYLSAVSVSERQIWCTLETMEACRVELNEPCVMAAIQGFIKMRQAQAALDLLQRPFVIMEQVERRHHLEQSDPVNWIQSQRRFTLRKLYCFLQQHEPSLLHRFQNILQEKGWTMEAEDWKRSNRDSVL</sequence>
<dbReference type="Proteomes" id="UP001300502">
    <property type="component" value="Unassembled WGS sequence"/>
</dbReference>
<dbReference type="GO" id="GO:0005739">
    <property type="term" value="C:mitochondrion"/>
    <property type="evidence" value="ECO:0007669"/>
    <property type="project" value="TreeGrafter"/>
</dbReference>
<dbReference type="Pfam" id="PF01535">
    <property type="entry name" value="PPR"/>
    <property type="match status" value="1"/>
</dbReference>
<gene>
    <name evidence="1" type="ORF">GAYE_SCF65G6772</name>
</gene>
<name>A0AAV9IN25_9RHOD</name>
<dbReference type="GO" id="GO:0006396">
    <property type="term" value="P:RNA processing"/>
    <property type="evidence" value="ECO:0007669"/>
    <property type="project" value="TreeGrafter"/>
</dbReference>
<dbReference type="InterPro" id="IPR051114">
    <property type="entry name" value="Mito_RNA_Proc_CCM1"/>
</dbReference>
<comment type="caution">
    <text evidence="1">The sequence shown here is derived from an EMBL/GenBank/DDBJ whole genome shotgun (WGS) entry which is preliminary data.</text>
</comment>
<dbReference type="EMBL" id="JANCYU010000070">
    <property type="protein sequence ID" value="KAK4528825.1"/>
    <property type="molecule type" value="Genomic_DNA"/>
</dbReference>
<dbReference type="GO" id="GO:0003729">
    <property type="term" value="F:mRNA binding"/>
    <property type="evidence" value="ECO:0007669"/>
    <property type="project" value="TreeGrafter"/>
</dbReference>
<dbReference type="GO" id="GO:0007005">
    <property type="term" value="P:mitochondrion organization"/>
    <property type="evidence" value="ECO:0007669"/>
    <property type="project" value="TreeGrafter"/>
</dbReference>
<dbReference type="Gene3D" id="1.25.40.10">
    <property type="entry name" value="Tetratricopeptide repeat domain"/>
    <property type="match status" value="2"/>
</dbReference>
<dbReference type="PANTHER" id="PTHR47934:SF6">
    <property type="entry name" value="MITOCHONDRIAL GROUP I INTRON SPLICING FACTOR CCM1-RELATED"/>
    <property type="match status" value="1"/>
</dbReference>
<dbReference type="SUPFAM" id="SSF48452">
    <property type="entry name" value="TPR-like"/>
    <property type="match status" value="1"/>
</dbReference>
<evidence type="ECO:0000313" key="2">
    <source>
        <dbReference type="Proteomes" id="UP001300502"/>
    </source>
</evidence>
<evidence type="ECO:0008006" key="3">
    <source>
        <dbReference type="Google" id="ProtNLM"/>
    </source>
</evidence>
<dbReference type="InterPro" id="IPR011990">
    <property type="entry name" value="TPR-like_helical_dom_sf"/>
</dbReference>